<reference evidence="3" key="1">
    <citation type="journal article" date="2020" name="Stud. Mycol.">
        <title>101 Dothideomycetes genomes: a test case for predicting lifestyles and emergence of pathogens.</title>
        <authorList>
            <person name="Haridas S."/>
            <person name="Albert R."/>
            <person name="Binder M."/>
            <person name="Bloem J."/>
            <person name="Labutti K."/>
            <person name="Salamov A."/>
            <person name="Andreopoulos B."/>
            <person name="Baker S."/>
            <person name="Barry K."/>
            <person name="Bills G."/>
            <person name="Bluhm B."/>
            <person name="Cannon C."/>
            <person name="Castanera R."/>
            <person name="Culley D."/>
            <person name="Daum C."/>
            <person name="Ezra D."/>
            <person name="Gonzalez J."/>
            <person name="Henrissat B."/>
            <person name="Kuo A."/>
            <person name="Liang C."/>
            <person name="Lipzen A."/>
            <person name="Lutzoni F."/>
            <person name="Magnuson J."/>
            <person name="Mondo S."/>
            <person name="Nolan M."/>
            <person name="Ohm R."/>
            <person name="Pangilinan J."/>
            <person name="Park H.-J."/>
            <person name="Ramirez L."/>
            <person name="Alfaro M."/>
            <person name="Sun H."/>
            <person name="Tritt A."/>
            <person name="Yoshinaga Y."/>
            <person name="Zwiers L.-H."/>
            <person name="Turgeon B."/>
            <person name="Goodwin S."/>
            <person name="Spatafora J."/>
            <person name="Crous P."/>
            <person name="Grigoriev I."/>
        </authorList>
    </citation>
    <scope>NUCLEOTIDE SEQUENCE</scope>
    <source>
        <strain evidence="3">CBS 115976</strain>
    </source>
</reference>
<evidence type="ECO:0000256" key="2">
    <source>
        <dbReference type="SAM" id="Phobius"/>
    </source>
</evidence>
<feature type="transmembrane region" description="Helical" evidence="2">
    <location>
        <begin position="165"/>
        <end position="187"/>
    </location>
</feature>
<feature type="transmembrane region" description="Helical" evidence="2">
    <location>
        <begin position="105"/>
        <end position="127"/>
    </location>
</feature>
<evidence type="ECO:0000313" key="3">
    <source>
        <dbReference type="EMBL" id="KAF2671707.1"/>
    </source>
</evidence>
<evidence type="ECO:0000256" key="1">
    <source>
        <dbReference type="SAM" id="MobiDB-lite"/>
    </source>
</evidence>
<protein>
    <submittedName>
        <fullName evidence="3">Uncharacterized protein</fullName>
    </submittedName>
</protein>
<accession>A0A6A6UJR1</accession>
<evidence type="ECO:0000313" key="4">
    <source>
        <dbReference type="Proteomes" id="UP000799302"/>
    </source>
</evidence>
<dbReference type="EMBL" id="MU004232">
    <property type="protein sequence ID" value="KAF2671707.1"/>
    <property type="molecule type" value="Genomic_DNA"/>
</dbReference>
<organism evidence="3 4">
    <name type="scientific">Microthyrium microscopicum</name>
    <dbReference type="NCBI Taxonomy" id="703497"/>
    <lineage>
        <taxon>Eukaryota</taxon>
        <taxon>Fungi</taxon>
        <taxon>Dikarya</taxon>
        <taxon>Ascomycota</taxon>
        <taxon>Pezizomycotina</taxon>
        <taxon>Dothideomycetes</taxon>
        <taxon>Dothideomycetes incertae sedis</taxon>
        <taxon>Microthyriales</taxon>
        <taxon>Microthyriaceae</taxon>
        <taxon>Microthyrium</taxon>
    </lineage>
</organism>
<proteinExistence type="predicted"/>
<dbReference type="Proteomes" id="UP000799302">
    <property type="component" value="Unassembled WGS sequence"/>
</dbReference>
<keyword evidence="2" id="KW-0812">Transmembrane</keyword>
<dbReference type="AlphaFoldDB" id="A0A6A6UJR1"/>
<keyword evidence="4" id="KW-1185">Reference proteome</keyword>
<gene>
    <name evidence="3" type="ORF">BT63DRAFT_437674</name>
</gene>
<feature type="transmembrane region" description="Helical" evidence="2">
    <location>
        <begin position="193"/>
        <end position="214"/>
    </location>
</feature>
<feature type="transmembrane region" description="Helical" evidence="2">
    <location>
        <begin position="64"/>
        <end position="85"/>
    </location>
</feature>
<sequence>MCSIFCKLNCGSYDLSCAARSFKTHDPRRQSTIQHEFDSRMATHSHRRAALLQTFHTQFQKGSIIVGALGAYTTISLLLSSSTLTDDTEYAKQPHVFTASATRSFVAAAWLLFMLSLATAAAALVTLEYSYATARPEVDSGDGGSYMEKPKKGDREGGWSHEMGAAVASGVVFILLLGAFLLCSLAVTAYNTAVGVVGVVMVSLFILLSLGAWVRQLIMHKRSRRSSNVMLPSARASRLGADLEEGLWNMVTAGGTQTVHQTQQPGNQIPSASGTMGSNRPGTQRRHQPIIVKDFTISTSSESIA</sequence>
<feature type="compositionally biased region" description="Polar residues" evidence="1">
    <location>
        <begin position="260"/>
        <end position="282"/>
    </location>
</feature>
<feature type="region of interest" description="Disordered" evidence="1">
    <location>
        <begin position="260"/>
        <end position="290"/>
    </location>
</feature>
<name>A0A6A6UJR1_9PEZI</name>
<keyword evidence="2" id="KW-0472">Membrane</keyword>
<keyword evidence="2" id="KW-1133">Transmembrane helix</keyword>